<keyword evidence="1" id="KW-1133">Transmembrane helix</keyword>
<feature type="domain" description="PGG" evidence="2">
    <location>
        <begin position="565"/>
        <end position="676"/>
    </location>
</feature>
<sequence length="745" mass="84556">MAVNSSDSRTALIVPFLLENDKNNYEDWKVYIKNYLLARNLWDIVEYGNIPKGNWRKKNAAALHAILSSCSQAIFREIKDKSAKEAWNHLAKMPEDREPKKRSRREEEARRYQVEMTKRIYNGNLEGVTELIVHDKVQIKFPPITGSRETALHVAIKAAQDKIVKELIEMMSIPELEQMDRYGHTALSLVAFEGRIEWAKLLVQKNQGLLTIADDVGNIPLVRAANYGCEEMTQYLYNETLHYIETSHNDNILQPGKQGNHGFHLMRCCIANKMFDICWHLLKRYPSLAVCLDTQGESPLLMLSSQPYAFYSGTKTGLSCWQRLIYSYLKVELPITSTTPTGDVQLYVFDQSHDEGNIRKQVYVFDGFRRLGLKVYEFTGIKKIYDLKLKHHLANEVLLSMCKHVSTLELNHDHLDDFGVCTALFEAAKKGIVEFVTELWKTNPSFGFKSDPEGRLAFMLAVQHRRENVFNLIYGVNQAWKAGNINKKDIDGNNILHIAGGLAPDFERVGISSSPALRIQRELQWFKEVESIVPQWCKEAKNNNQQTPKDVFTQSHKELVKEGQKWMTDTASSFIILSILLVTVTFAVSFSVPGGNNPTGVPVLLGKKLFKIFIIADAISFFSSSTSGLMFLGILTSRKDEEDFYVSLPRMLMIGLVTLFLSIATMMASFGAALLIMQQVQLWALILTIVASTIPTVVFALLQFPLICEIIVSTRSEGIFNRKMKPWLVNLQESDLSFLMVSPPS</sequence>
<dbReference type="SMART" id="SM00248">
    <property type="entry name" value="ANK"/>
    <property type="match status" value="4"/>
</dbReference>
<accession>A0AAV5KVY8</accession>
<feature type="transmembrane region" description="Helical" evidence="1">
    <location>
        <begin position="574"/>
        <end position="592"/>
    </location>
</feature>
<organism evidence="3 4">
    <name type="scientific">Rubroshorea leprosula</name>
    <dbReference type="NCBI Taxonomy" id="152421"/>
    <lineage>
        <taxon>Eukaryota</taxon>
        <taxon>Viridiplantae</taxon>
        <taxon>Streptophyta</taxon>
        <taxon>Embryophyta</taxon>
        <taxon>Tracheophyta</taxon>
        <taxon>Spermatophyta</taxon>
        <taxon>Magnoliopsida</taxon>
        <taxon>eudicotyledons</taxon>
        <taxon>Gunneridae</taxon>
        <taxon>Pentapetalae</taxon>
        <taxon>rosids</taxon>
        <taxon>malvids</taxon>
        <taxon>Malvales</taxon>
        <taxon>Dipterocarpaceae</taxon>
        <taxon>Rubroshorea</taxon>
    </lineage>
</organism>
<dbReference type="AlphaFoldDB" id="A0AAV5KVY8"/>
<dbReference type="GO" id="GO:0016020">
    <property type="term" value="C:membrane"/>
    <property type="evidence" value="ECO:0007669"/>
    <property type="project" value="TreeGrafter"/>
</dbReference>
<evidence type="ECO:0000259" key="2">
    <source>
        <dbReference type="Pfam" id="PF13962"/>
    </source>
</evidence>
<dbReference type="PANTHER" id="PTHR24177:SF329">
    <property type="entry name" value="ANKYRIN REPEAT PROTEIN"/>
    <property type="match status" value="1"/>
</dbReference>
<proteinExistence type="predicted"/>
<dbReference type="PANTHER" id="PTHR24177">
    <property type="entry name" value="CASKIN"/>
    <property type="match status" value="1"/>
</dbReference>
<keyword evidence="4" id="KW-1185">Reference proteome</keyword>
<evidence type="ECO:0000313" key="3">
    <source>
        <dbReference type="EMBL" id="GKV28724.1"/>
    </source>
</evidence>
<feature type="transmembrane region" description="Helical" evidence="1">
    <location>
        <begin position="682"/>
        <end position="712"/>
    </location>
</feature>
<reference evidence="3 4" key="1">
    <citation type="journal article" date="2021" name="Commun. Biol.">
        <title>The genome of Shorea leprosula (Dipterocarpaceae) highlights the ecological relevance of drought in aseasonal tropical rainforests.</title>
        <authorList>
            <person name="Ng K.K.S."/>
            <person name="Kobayashi M.J."/>
            <person name="Fawcett J.A."/>
            <person name="Hatakeyama M."/>
            <person name="Paape T."/>
            <person name="Ng C.H."/>
            <person name="Ang C.C."/>
            <person name="Tnah L.H."/>
            <person name="Lee C.T."/>
            <person name="Nishiyama T."/>
            <person name="Sese J."/>
            <person name="O'Brien M.J."/>
            <person name="Copetti D."/>
            <person name="Mohd Noor M.I."/>
            <person name="Ong R.C."/>
            <person name="Putra M."/>
            <person name="Sireger I.Z."/>
            <person name="Indrioko S."/>
            <person name="Kosugi Y."/>
            <person name="Izuno A."/>
            <person name="Isagi Y."/>
            <person name="Lee S.L."/>
            <person name="Shimizu K.K."/>
        </authorList>
    </citation>
    <scope>NUCLEOTIDE SEQUENCE [LARGE SCALE GENOMIC DNA]</scope>
    <source>
        <strain evidence="3">214</strain>
    </source>
</reference>
<name>A0AAV5KVY8_9ROSI</name>
<dbReference type="Pfam" id="PF13962">
    <property type="entry name" value="PGG"/>
    <property type="match status" value="1"/>
</dbReference>
<dbReference type="Proteomes" id="UP001054252">
    <property type="component" value="Unassembled WGS sequence"/>
</dbReference>
<dbReference type="Pfam" id="PF12796">
    <property type="entry name" value="Ank_2"/>
    <property type="match status" value="1"/>
</dbReference>
<keyword evidence="1" id="KW-0472">Membrane</keyword>
<dbReference type="InterPro" id="IPR002110">
    <property type="entry name" value="Ankyrin_rpt"/>
</dbReference>
<evidence type="ECO:0000256" key="1">
    <source>
        <dbReference type="SAM" id="Phobius"/>
    </source>
</evidence>
<gene>
    <name evidence="3" type="ORF">SLEP1_g37740</name>
</gene>
<keyword evidence="1" id="KW-0812">Transmembrane</keyword>
<feature type="transmembrane region" description="Helical" evidence="1">
    <location>
        <begin position="656"/>
        <end position="676"/>
    </location>
</feature>
<dbReference type="SUPFAM" id="SSF48403">
    <property type="entry name" value="Ankyrin repeat"/>
    <property type="match status" value="1"/>
</dbReference>
<comment type="caution">
    <text evidence="3">The sequence shown here is derived from an EMBL/GenBank/DDBJ whole genome shotgun (WGS) entry which is preliminary data.</text>
</comment>
<dbReference type="Gene3D" id="1.25.40.20">
    <property type="entry name" value="Ankyrin repeat-containing domain"/>
    <property type="match status" value="2"/>
</dbReference>
<dbReference type="InterPro" id="IPR026961">
    <property type="entry name" value="PGG_dom"/>
</dbReference>
<feature type="transmembrane region" description="Helical" evidence="1">
    <location>
        <begin position="612"/>
        <end position="635"/>
    </location>
</feature>
<dbReference type="EMBL" id="BPVZ01000080">
    <property type="protein sequence ID" value="GKV28724.1"/>
    <property type="molecule type" value="Genomic_DNA"/>
</dbReference>
<dbReference type="InterPro" id="IPR036770">
    <property type="entry name" value="Ankyrin_rpt-contain_sf"/>
</dbReference>
<protein>
    <recommendedName>
        <fullName evidence="2">PGG domain-containing protein</fullName>
    </recommendedName>
</protein>
<evidence type="ECO:0000313" key="4">
    <source>
        <dbReference type="Proteomes" id="UP001054252"/>
    </source>
</evidence>